<gene>
    <name evidence="2" type="ORF">ACFQL9_13600</name>
</gene>
<sequence>MSEGLLDAGAAAMDERGYDVTRPDSGAEPPAVAVPGEDAESPFGEARETAIDPLDGADPTTVLSRLWTNRNRDRATLFVVDDRETADAVADLLAAPLGVAAADDAGRRTFFDGPDRVPLAEGGYAAVPAGDHVVWRETGEGESFRLALETDRGEVIGALDGVGDLDCPPRATFPYGYERDEDKRIRVRDFRGRPVETFAGVKAMRAGGFAPVAAPLVPEHMLDGDVDGWWGVLVVADGSVVTAPVDSAER</sequence>
<name>A0ABD5WFD4_9EURY</name>
<feature type="region of interest" description="Disordered" evidence="1">
    <location>
        <begin position="1"/>
        <end position="43"/>
    </location>
</feature>
<evidence type="ECO:0000256" key="1">
    <source>
        <dbReference type="SAM" id="MobiDB-lite"/>
    </source>
</evidence>
<dbReference type="AlphaFoldDB" id="A0ABD5WFD4"/>
<organism evidence="2 3">
    <name type="scientific">Halobaculum lipolyticum</name>
    <dbReference type="NCBI Taxonomy" id="3032001"/>
    <lineage>
        <taxon>Archaea</taxon>
        <taxon>Methanobacteriati</taxon>
        <taxon>Methanobacteriota</taxon>
        <taxon>Stenosarchaea group</taxon>
        <taxon>Halobacteria</taxon>
        <taxon>Halobacteriales</taxon>
        <taxon>Haloferacaceae</taxon>
        <taxon>Halobaculum</taxon>
    </lineage>
</organism>
<dbReference type="Proteomes" id="UP001596461">
    <property type="component" value="Unassembled WGS sequence"/>
</dbReference>
<comment type="caution">
    <text evidence="2">The sequence shown here is derived from an EMBL/GenBank/DDBJ whole genome shotgun (WGS) entry which is preliminary data.</text>
</comment>
<proteinExistence type="predicted"/>
<evidence type="ECO:0000313" key="2">
    <source>
        <dbReference type="EMBL" id="MFC7070684.1"/>
    </source>
</evidence>
<dbReference type="EMBL" id="JBHTAH010000013">
    <property type="protein sequence ID" value="MFC7070684.1"/>
    <property type="molecule type" value="Genomic_DNA"/>
</dbReference>
<dbReference type="GeneID" id="81126201"/>
<accession>A0ABD5WFD4</accession>
<reference evidence="2 3" key="1">
    <citation type="journal article" date="2019" name="Int. J. Syst. Evol. Microbiol.">
        <title>The Global Catalogue of Microorganisms (GCM) 10K type strain sequencing project: providing services to taxonomists for standard genome sequencing and annotation.</title>
        <authorList>
            <consortium name="The Broad Institute Genomics Platform"/>
            <consortium name="The Broad Institute Genome Sequencing Center for Infectious Disease"/>
            <person name="Wu L."/>
            <person name="Ma J."/>
        </authorList>
    </citation>
    <scope>NUCLEOTIDE SEQUENCE [LARGE SCALE GENOMIC DNA]</scope>
    <source>
        <strain evidence="2 3">DT31</strain>
    </source>
</reference>
<feature type="compositionally biased region" description="Basic and acidic residues" evidence="1">
    <location>
        <begin position="13"/>
        <end position="22"/>
    </location>
</feature>
<evidence type="ECO:0000313" key="3">
    <source>
        <dbReference type="Proteomes" id="UP001596461"/>
    </source>
</evidence>
<keyword evidence="3" id="KW-1185">Reference proteome</keyword>
<dbReference type="RefSeq" id="WP_284031318.1">
    <property type="nucleotide sequence ID" value="NZ_CP126154.1"/>
</dbReference>
<protein>
    <submittedName>
        <fullName evidence="2">Uncharacterized protein</fullName>
    </submittedName>
</protein>